<evidence type="ECO:0000313" key="1">
    <source>
        <dbReference type="EMBL" id="RTR19917.1"/>
    </source>
</evidence>
<keyword evidence="2" id="KW-1185">Reference proteome</keyword>
<dbReference type="GO" id="GO:0032259">
    <property type="term" value="P:methylation"/>
    <property type="evidence" value="ECO:0007669"/>
    <property type="project" value="UniProtKB-KW"/>
</dbReference>
<gene>
    <name evidence="1" type="ORF">EJ903_12685</name>
</gene>
<proteinExistence type="predicted"/>
<protein>
    <submittedName>
        <fullName evidence="1">SAM-dependent methyltransferase</fullName>
    </submittedName>
</protein>
<keyword evidence="1" id="KW-0808">Transferase</keyword>
<dbReference type="GO" id="GO:0008168">
    <property type="term" value="F:methyltransferase activity"/>
    <property type="evidence" value="ECO:0007669"/>
    <property type="project" value="UniProtKB-KW"/>
</dbReference>
<reference evidence="1 2" key="1">
    <citation type="submission" date="2018-12" db="EMBL/GenBank/DDBJ databases">
        <authorList>
            <person name="Yang Y."/>
        </authorList>
    </citation>
    <scope>NUCLEOTIDE SEQUENCE [LARGE SCALE GENOMIC DNA]</scope>
    <source>
        <strain evidence="1 2">L-25-5w-1</strain>
    </source>
</reference>
<organism evidence="1 2">
    <name type="scientific">Azospirillum griseum</name>
    <dbReference type="NCBI Taxonomy" id="2496639"/>
    <lineage>
        <taxon>Bacteria</taxon>
        <taxon>Pseudomonadati</taxon>
        <taxon>Pseudomonadota</taxon>
        <taxon>Alphaproteobacteria</taxon>
        <taxon>Rhodospirillales</taxon>
        <taxon>Azospirillaceae</taxon>
        <taxon>Azospirillum</taxon>
    </lineage>
</organism>
<accession>A0A431VI51</accession>
<dbReference type="OrthoDB" id="7305014at2"/>
<name>A0A431VI51_9PROT</name>
<dbReference type="EMBL" id="RXMA01000010">
    <property type="protein sequence ID" value="RTR19917.1"/>
    <property type="molecule type" value="Genomic_DNA"/>
</dbReference>
<comment type="caution">
    <text evidence="1">The sequence shown here is derived from an EMBL/GenBank/DDBJ whole genome shotgun (WGS) entry which is preliminary data.</text>
</comment>
<evidence type="ECO:0000313" key="2">
    <source>
        <dbReference type="Proteomes" id="UP000277007"/>
    </source>
</evidence>
<dbReference type="AlphaFoldDB" id="A0A431VI51"/>
<keyword evidence="1" id="KW-0489">Methyltransferase</keyword>
<sequence>MQADFLDAHQRHLDDAESLFQAERYANADHLYGMAAECGLKRLMIAFKMKTRSSDGSPEKKEDRQHADIIWKRFETYRDGKDAEYLLANPSPFDDWKAEQRYAHQGDFNASRVEPHRKAAQDVHALIKRAEKDGRI</sequence>
<dbReference type="Proteomes" id="UP000277007">
    <property type="component" value="Unassembled WGS sequence"/>
</dbReference>